<comment type="catalytic activity">
    <reaction evidence="5">
        <text>Fe-coproporphyrin III + 2 H2O2 + 2 H(+) = heme b + 2 CO2 + 4 H2O</text>
        <dbReference type="Rhea" id="RHEA:56516"/>
        <dbReference type="ChEBI" id="CHEBI:15377"/>
        <dbReference type="ChEBI" id="CHEBI:15378"/>
        <dbReference type="ChEBI" id="CHEBI:16240"/>
        <dbReference type="ChEBI" id="CHEBI:16526"/>
        <dbReference type="ChEBI" id="CHEBI:60344"/>
        <dbReference type="ChEBI" id="CHEBI:68438"/>
        <dbReference type="EC" id="1.3.98.5"/>
    </reaction>
    <physiologicalReaction direction="left-to-right" evidence="5">
        <dbReference type="Rhea" id="RHEA:56517"/>
    </physiologicalReaction>
</comment>
<keyword evidence="2" id="KW-0479">Metal-binding</keyword>
<proteinExistence type="predicted"/>
<dbReference type="AlphaFoldDB" id="A0A1X0JCU0"/>
<dbReference type="GO" id="GO:0020037">
    <property type="term" value="F:heme binding"/>
    <property type="evidence" value="ECO:0007669"/>
    <property type="project" value="InterPro"/>
</dbReference>
<dbReference type="InterPro" id="IPR010644">
    <property type="entry name" value="ChdC/CLD"/>
</dbReference>
<protein>
    <recommendedName>
        <fullName evidence="7">hydrogen peroxide-dependent heme synthase</fullName>
        <ecNumber evidence="7">1.3.98.5</ecNumber>
    </recommendedName>
</protein>
<dbReference type="GO" id="GO:0046872">
    <property type="term" value="F:metal ion binding"/>
    <property type="evidence" value="ECO:0007669"/>
    <property type="project" value="UniProtKB-KW"/>
</dbReference>
<comment type="caution">
    <text evidence="8">The sequence shown here is derived from an EMBL/GenBank/DDBJ whole genome shotgun (WGS) entry which is preliminary data.</text>
</comment>
<dbReference type="GO" id="GO:0016491">
    <property type="term" value="F:oxidoreductase activity"/>
    <property type="evidence" value="ECO:0007669"/>
    <property type="project" value="InterPro"/>
</dbReference>
<dbReference type="Pfam" id="PF06778">
    <property type="entry name" value="Chlor_dismutase"/>
    <property type="match status" value="1"/>
</dbReference>
<comment type="cofactor">
    <cofactor evidence="6">
        <name>Fe-coproporphyrin III</name>
        <dbReference type="ChEBI" id="CHEBI:68438"/>
    </cofactor>
</comment>
<dbReference type="EC" id="1.3.98.5" evidence="7"/>
<dbReference type="OrthoDB" id="9782564at2"/>
<evidence type="ECO:0000256" key="5">
    <source>
        <dbReference type="ARBA" id="ARBA00049896"/>
    </source>
</evidence>
<evidence type="ECO:0000256" key="2">
    <source>
        <dbReference type="ARBA" id="ARBA00022723"/>
    </source>
</evidence>
<evidence type="ECO:0000313" key="8">
    <source>
        <dbReference type="EMBL" id="ORB60668.1"/>
    </source>
</evidence>
<dbReference type="EMBL" id="MVIM01000034">
    <property type="protein sequence ID" value="ORB60668.1"/>
    <property type="molecule type" value="Genomic_DNA"/>
</dbReference>
<dbReference type="Gene3D" id="3.30.70.3420">
    <property type="match status" value="1"/>
</dbReference>
<gene>
    <name evidence="8" type="ORF">BST47_29570</name>
</gene>
<keyword evidence="3" id="KW-0408">Iron</keyword>
<keyword evidence="1" id="KW-0349">Heme</keyword>
<name>A0A1X0JCU0_9MYCO</name>
<evidence type="ECO:0000256" key="4">
    <source>
        <dbReference type="ARBA" id="ARBA00023444"/>
    </source>
</evidence>
<comment type="pathway">
    <text evidence="4">Porphyrin-containing compound metabolism.</text>
</comment>
<evidence type="ECO:0000313" key="9">
    <source>
        <dbReference type="Proteomes" id="UP000192411"/>
    </source>
</evidence>
<dbReference type="Proteomes" id="UP000192411">
    <property type="component" value="Unassembled WGS sequence"/>
</dbReference>
<accession>A0A1X0JCU0</accession>
<dbReference type="SUPFAM" id="SSF54909">
    <property type="entry name" value="Dimeric alpha+beta barrel"/>
    <property type="match status" value="1"/>
</dbReference>
<keyword evidence="9" id="KW-1185">Reference proteome</keyword>
<evidence type="ECO:0000256" key="7">
    <source>
        <dbReference type="ARBA" id="ARBA00050019"/>
    </source>
</evidence>
<evidence type="ECO:0000256" key="6">
    <source>
        <dbReference type="ARBA" id="ARBA00049935"/>
    </source>
</evidence>
<dbReference type="STRING" id="75922.BST47_29570"/>
<evidence type="ECO:0000256" key="3">
    <source>
        <dbReference type="ARBA" id="ARBA00023004"/>
    </source>
</evidence>
<reference evidence="8 9" key="1">
    <citation type="submission" date="2017-02" db="EMBL/GenBank/DDBJ databases">
        <title>The new phylogeny of genus Mycobacterium.</title>
        <authorList>
            <person name="Tortoli E."/>
            <person name="Trovato A."/>
            <person name="Cirillo D.M."/>
        </authorList>
    </citation>
    <scope>NUCLEOTIDE SEQUENCE [LARGE SCALE GENOMIC DNA]</scope>
    <source>
        <strain evidence="8 9">DSM 44338</strain>
    </source>
</reference>
<dbReference type="InterPro" id="IPR011008">
    <property type="entry name" value="Dimeric_a/b-barrel"/>
</dbReference>
<organism evidence="8 9">
    <name type="scientific">Mycolicibacterium tusciae</name>
    <dbReference type="NCBI Taxonomy" id="75922"/>
    <lineage>
        <taxon>Bacteria</taxon>
        <taxon>Bacillati</taxon>
        <taxon>Actinomycetota</taxon>
        <taxon>Actinomycetes</taxon>
        <taxon>Mycobacteriales</taxon>
        <taxon>Mycobacteriaceae</taxon>
        <taxon>Mycolicibacterium</taxon>
    </lineage>
</organism>
<evidence type="ECO:0000256" key="1">
    <source>
        <dbReference type="ARBA" id="ARBA00022617"/>
    </source>
</evidence>
<sequence>MLSVAFVGGPTGAWQVERVAAVVGRALPAVPRLEVVEGKEDLAGTPTWILRGVTSNLRYTRQDEAVSLAARQEPLGRAPATRAALIPITKSDAWWQLAQDARREILEESSHHIAVGLEYLPAIARRLHHGRDLGAEFDFLTWFEYRPEDSDAFEDLVHRLRKTPEWTFIAREIDIRLSR</sequence>
<dbReference type="RefSeq" id="WP_083129310.1">
    <property type="nucleotide sequence ID" value="NZ_MVIM01000034.1"/>
</dbReference>